<proteinExistence type="predicted"/>
<accession>A0A7M7KU45</accession>
<dbReference type="EnsemblMetazoa" id="XM_022815104">
    <property type="protein sequence ID" value="XP_022670839"/>
    <property type="gene ID" value="LOC111254208"/>
</dbReference>
<dbReference type="RefSeq" id="XP_022670755.1">
    <property type="nucleotide sequence ID" value="XM_022815020.1"/>
</dbReference>
<feature type="compositionally biased region" description="Low complexity" evidence="1">
    <location>
        <begin position="734"/>
        <end position="763"/>
    </location>
</feature>
<dbReference type="Proteomes" id="UP000594260">
    <property type="component" value="Unplaced"/>
</dbReference>
<dbReference type="RefSeq" id="XP_022671166.1">
    <property type="nucleotide sequence ID" value="XM_022815431.1"/>
</dbReference>
<feature type="transmembrane region" description="Helical" evidence="2">
    <location>
        <begin position="570"/>
        <end position="595"/>
    </location>
</feature>
<dbReference type="EnsemblMetazoa" id="XM_022815431">
    <property type="protein sequence ID" value="XP_022671166"/>
    <property type="gene ID" value="LOC111254208"/>
</dbReference>
<evidence type="ECO:0000313" key="3">
    <source>
        <dbReference type="EnsemblMetazoa" id="XP_022670839"/>
    </source>
</evidence>
<protein>
    <submittedName>
        <fullName evidence="3">Uncharacterized protein</fullName>
    </submittedName>
</protein>
<dbReference type="RefSeq" id="XP_022670673.1">
    <property type="nucleotide sequence ID" value="XM_022814938.1"/>
</dbReference>
<dbReference type="EnsemblMetazoa" id="XM_022815349">
    <property type="protein sequence ID" value="XP_022671084"/>
    <property type="gene ID" value="LOC111254208"/>
</dbReference>
<dbReference type="EnsemblMetazoa" id="XM_022814858">
    <property type="protein sequence ID" value="XP_022670593"/>
    <property type="gene ID" value="LOC111254208"/>
</dbReference>
<dbReference type="EnsemblMetazoa" id="XM_022815276">
    <property type="protein sequence ID" value="XP_022671011"/>
    <property type="gene ID" value="LOC111254208"/>
</dbReference>
<dbReference type="KEGG" id="vde:111254208"/>
<dbReference type="GeneID" id="111254208"/>
<dbReference type="EnsemblMetazoa" id="XM_022815189">
    <property type="protein sequence ID" value="XP_022670924"/>
    <property type="gene ID" value="LOC111254208"/>
</dbReference>
<evidence type="ECO:0000256" key="2">
    <source>
        <dbReference type="SAM" id="Phobius"/>
    </source>
</evidence>
<name>A0A7M7KU45_VARDE</name>
<dbReference type="RefSeq" id="XP_022671084.1">
    <property type="nucleotide sequence ID" value="XM_022815349.1"/>
</dbReference>
<keyword evidence="2" id="KW-0472">Membrane</keyword>
<dbReference type="RefSeq" id="XP_022670593.1">
    <property type="nucleotide sequence ID" value="XM_022814858.1"/>
</dbReference>
<organism evidence="3 4">
    <name type="scientific">Varroa destructor</name>
    <name type="common">Honeybee mite</name>
    <dbReference type="NCBI Taxonomy" id="109461"/>
    <lineage>
        <taxon>Eukaryota</taxon>
        <taxon>Metazoa</taxon>
        <taxon>Ecdysozoa</taxon>
        <taxon>Arthropoda</taxon>
        <taxon>Chelicerata</taxon>
        <taxon>Arachnida</taxon>
        <taxon>Acari</taxon>
        <taxon>Parasitiformes</taxon>
        <taxon>Mesostigmata</taxon>
        <taxon>Gamasina</taxon>
        <taxon>Dermanyssoidea</taxon>
        <taxon>Varroidae</taxon>
        <taxon>Varroa</taxon>
    </lineage>
</organism>
<feature type="region of interest" description="Disordered" evidence="1">
    <location>
        <begin position="718"/>
        <end position="829"/>
    </location>
</feature>
<keyword evidence="2" id="KW-1133">Transmembrane helix</keyword>
<feature type="compositionally biased region" description="Basic and acidic residues" evidence="1">
    <location>
        <begin position="814"/>
        <end position="823"/>
    </location>
</feature>
<dbReference type="AlphaFoldDB" id="A0A7M7KU45"/>
<dbReference type="EnsemblMetazoa" id="XM_022814938">
    <property type="protein sequence ID" value="XP_022670673"/>
    <property type="gene ID" value="LOC111254208"/>
</dbReference>
<dbReference type="InParanoid" id="A0A7M7KU45"/>
<dbReference type="RefSeq" id="XP_022670839.1">
    <property type="nucleotide sequence ID" value="XM_022815104.1"/>
</dbReference>
<dbReference type="OrthoDB" id="10555907at2759"/>
<evidence type="ECO:0000313" key="4">
    <source>
        <dbReference type="Proteomes" id="UP000594260"/>
    </source>
</evidence>
<dbReference type="EnsemblMetazoa" id="XM_022815020">
    <property type="protein sequence ID" value="XP_022670755"/>
    <property type="gene ID" value="LOC111254208"/>
</dbReference>
<sequence>MKYLSRIDCAEPQKQDNRSARMSFITTTSLNSRRRQQPHFQQQTFRRASVASDRTACPTLFGFFKTKQDYPEPTSLQNSNNNSSYEIGHECGIYGNDGSYPNNKLYDHRWHRCASSSIINSMISTYYFSNSNSCSGQQDRRKGPSLRHRQSPHLLSIAFITIAAAALMTPCSVAWNLHSSLSNVSATYHAARHEFHVYLLPEEILDYIRLPKFNCDVAEEQAYITKSGGNATMTILQWNHHVPAEGDILTIALDCSKQDDVTIPKFSAASNHSDRGRAGTATTKRKQYLEVFKNLNESTPLEYASVLPLPSNAKARRRRSAISTASLWTTVSAQGKATKASTTPLTTTTTTTTATTTTTTTTTTATATATPVTVVNAQSNSASVASPDTSIEQSIVTTAEYLSTSTLNAVSQIDLAESKRQTGNQTDIMESTHFTRNDMAVITEVAFSNNVTINETIKLPPPNHFSLVITRLSFEFVQAQTLNSLEDVENITGDMERLLTHGNESRCIVLPKDVRSVNRRYVLLAVVEASSGEVIRAGDMLNTCGQEDWMEASQALPDLSRLRMLNSKNFQLQILCVTLAAAVVVFALSAVFLCTKWRLAVRRFRRDASDGFTIKTFHTQEHHYRPDDDDHYGFPTIPRDSTFYRQPNEVGGRPGGRCGVTEEHGSMGRSSFVNGGFHEESAEGLPPPPPELRACLIDDAHFTDVPLHNLASDSLDRTAGARRGVRTSPPVPPVRTISSGYNTTSGQSSPASPSMSPLSPVSPEYDRPHEVLNMMPPIPKEDYSDSDDDDSGAVTVTGAEGRRSITQRPYAGQQEKDQRDGRFTVRTVL</sequence>
<reference evidence="3" key="1">
    <citation type="submission" date="2021-01" db="UniProtKB">
        <authorList>
            <consortium name="EnsemblMetazoa"/>
        </authorList>
    </citation>
    <scope>IDENTIFICATION</scope>
</reference>
<evidence type="ECO:0000256" key="1">
    <source>
        <dbReference type="SAM" id="MobiDB-lite"/>
    </source>
</evidence>
<keyword evidence="4" id="KW-1185">Reference proteome</keyword>
<dbReference type="RefSeq" id="XP_022671011.1">
    <property type="nucleotide sequence ID" value="XM_022815276.1"/>
</dbReference>
<keyword evidence="2" id="KW-0812">Transmembrane</keyword>
<dbReference type="RefSeq" id="XP_022670924.1">
    <property type="nucleotide sequence ID" value="XM_022815189.1"/>
</dbReference>